<reference evidence="2" key="1">
    <citation type="submission" date="2018-01" db="EMBL/GenBank/DDBJ databases">
        <authorList>
            <person name="Mao J.F."/>
        </authorList>
    </citation>
    <scope>NUCLEOTIDE SEQUENCE</scope>
    <source>
        <strain evidence="2">Huo1</strain>
        <tissue evidence="2">Leaf</tissue>
    </source>
</reference>
<gene>
    <name evidence="2" type="ORF">SASPL_129052</name>
</gene>
<dbReference type="PANTHER" id="PTHR23237">
    <property type="entry name" value="NUCLEOLAR PROTEIN FAMILY A MEMBER 1 SNORNP PROTEIN GAR1"/>
    <property type="match status" value="1"/>
</dbReference>
<dbReference type="GO" id="GO:0034513">
    <property type="term" value="F:box H/ACA snoRNA binding"/>
    <property type="evidence" value="ECO:0007669"/>
    <property type="project" value="TreeGrafter"/>
</dbReference>
<sequence>MRPPRGRGGGGFRGGRDGGGRGFRGGGGGRFGPRDEGPPSEVIEVSTFVNACEGDAVTKLSQEKIPYFNLPREQDADWQRDKGNLLEGQRKILEDVMALHASPISQQAWHGLLFCYGV</sequence>
<organism evidence="2">
    <name type="scientific">Salvia splendens</name>
    <name type="common">Scarlet sage</name>
    <dbReference type="NCBI Taxonomy" id="180675"/>
    <lineage>
        <taxon>Eukaryota</taxon>
        <taxon>Viridiplantae</taxon>
        <taxon>Streptophyta</taxon>
        <taxon>Embryophyta</taxon>
        <taxon>Tracheophyta</taxon>
        <taxon>Spermatophyta</taxon>
        <taxon>Magnoliopsida</taxon>
        <taxon>eudicotyledons</taxon>
        <taxon>Gunneridae</taxon>
        <taxon>Pentapetalae</taxon>
        <taxon>asterids</taxon>
        <taxon>lamiids</taxon>
        <taxon>Lamiales</taxon>
        <taxon>Lamiaceae</taxon>
        <taxon>Nepetoideae</taxon>
        <taxon>Mentheae</taxon>
        <taxon>Salviinae</taxon>
        <taxon>Salvia</taxon>
        <taxon>Salvia subgen. Calosphace</taxon>
        <taxon>core Calosphace</taxon>
    </lineage>
</organism>
<evidence type="ECO:0000256" key="1">
    <source>
        <dbReference type="SAM" id="MobiDB-lite"/>
    </source>
</evidence>
<dbReference type="EMBL" id="PNBA02000010">
    <property type="protein sequence ID" value="KAG6410979.1"/>
    <property type="molecule type" value="Genomic_DNA"/>
</dbReference>
<feature type="region of interest" description="Disordered" evidence="1">
    <location>
        <begin position="1"/>
        <end position="40"/>
    </location>
</feature>
<comment type="caution">
    <text evidence="2">The sequence shown here is derived from an EMBL/GenBank/DDBJ whole genome shotgun (WGS) entry which is preliminary data.</text>
</comment>
<dbReference type="GO" id="GO:0031429">
    <property type="term" value="C:box H/ACA snoRNP complex"/>
    <property type="evidence" value="ECO:0007669"/>
    <property type="project" value="TreeGrafter"/>
</dbReference>
<dbReference type="PANTHER" id="PTHR23237:SF6">
    <property type="entry name" value="H_ACA RIBONUCLEOPROTEIN COMPLEX SUBUNIT 1"/>
    <property type="match status" value="1"/>
</dbReference>
<keyword evidence="3" id="KW-1185">Reference proteome</keyword>
<accession>A0A8X8XEC1</accession>
<evidence type="ECO:0000313" key="3">
    <source>
        <dbReference type="Proteomes" id="UP000298416"/>
    </source>
</evidence>
<proteinExistence type="predicted"/>
<feature type="compositionally biased region" description="Gly residues" evidence="1">
    <location>
        <begin position="1"/>
        <end position="13"/>
    </location>
</feature>
<dbReference type="Proteomes" id="UP000298416">
    <property type="component" value="Unassembled WGS sequence"/>
</dbReference>
<reference evidence="2" key="2">
    <citation type="submission" date="2020-08" db="EMBL/GenBank/DDBJ databases">
        <title>Plant Genome Project.</title>
        <authorList>
            <person name="Zhang R.-G."/>
        </authorList>
    </citation>
    <scope>NUCLEOTIDE SEQUENCE</scope>
    <source>
        <strain evidence="2">Huo1</strain>
        <tissue evidence="2">Leaf</tissue>
    </source>
</reference>
<name>A0A8X8XEC1_SALSN</name>
<dbReference type="GO" id="GO:0000454">
    <property type="term" value="P:snoRNA guided rRNA pseudouridine synthesis"/>
    <property type="evidence" value="ECO:0007669"/>
    <property type="project" value="TreeGrafter"/>
</dbReference>
<protein>
    <submittedName>
        <fullName evidence="2">Uncharacterized protein</fullName>
    </submittedName>
</protein>
<dbReference type="AlphaFoldDB" id="A0A8X8XEC1"/>
<dbReference type="InterPro" id="IPR038664">
    <property type="entry name" value="Gar1/Naf1_Cbf5-bd_sf"/>
</dbReference>
<feature type="compositionally biased region" description="Gly residues" evidence="1">
    <location>
        <begin position="20"/>
        <end position="31"/>
    </location>
</feature>
<dbReference type="Gene3D" id="2.40.10.230">
    <property type="entry name" value="Probable tRNA pseudouridine synthase domain"/>
    <property type="match status" value="1"/>
</dbReference>
<evidence type="ECO:0000313" key="2">
    <source>
        <dbReference type="EMBL" id="KAG6410979.1"/>
    </source>
</evidence>